<evidence type="ECO:0000313" key="1">
    <source>
        <dbReference type="EMBL" id="CBN80250.1"/>
    </source>
</evidence>
<evidence type="ECO:0000313" key="2">
    <source>
        <dbReference type="Proteomes" id="UP000002630"/>
    </source>
</evidence>
<sequence>MHGGPDSVYYLGDVSIVAMMMSDSRATEEQDRMWAFYRNESGKCASKLSGSPRHFDGGSTGSWTGRGAHLKTFLPPRRTEPAVVIRAAVAATRTAAVVVALTALAFPRGRRRRLSWMTQTCSVAVRSFPLSGCCVRPLSGEQEWGGGLQLGSVLLDTPGPSLQQRSGGGDGDVDGGMGLMGKTSGDESLTTEDPYVLASLKRAIVELYDTCHRLLSFEMLNYDAFVRMMELELHLRCVGAAGIVGAPPETETETAMVGRQDDRGSVGVAAATAVVLETVTEGRPGALSKEKAMKVWLLEEPLFSARLLEEPLFSARGLNGYVRTPVSYGQA</sequence>
<dbReference type="InParanoid" id="D8LHD3"/>
<dbReference type="EMBL" id="FN649760">
    <property type="protein sequence ID" value="CBN80250.1"/>
    <property type="molecule type" value="Genomic_DNA"/>
</dbReference>
<dbReference type="OrthoDB" id="9970435at2759"/>
<gene>
    <name evidence="1" type="ORF">Esi_0191_0013</name>
</gene>
<dbReference type="Proteomes" id="UP000002630">
    <property type="component" value="Unassembled WGS sequence"/>
</dbReference>
<accession>D8LHD3</accession>
<keyword evidence="2" id="KW-1185">Reference proteome</keyword>
<dbReference type="AlphaFoldDB" id="D8LHD3"/>
<reference evidence="1 2" key="1">
    <citation type="journal article" date="2010" name="Nature">
        <title>The Ectocarpus genome and the independent evolution of multicellularity in brown algae.</title>
        <authorList>
            <person name="Cock J.M."/>
            <person name="Sterck L."/>
            <person name="Rouze P."/>
            <person name="Scornet D."/>
            <person name="Allen A.E."/>
            <person name="Amoutzias G."/>
            <person name="Anthouard V."/>
            <person name="Artiguenave F."/>
            <person name="Aury J.M."/>
            <person name="Badger J.H."/>
            <person name="Beszteri B."/>
            <person name="Billiau K."/>
            <person name="Bonnet E."/>
            <person name="Bothwell J.H."/>
            <person name="Bowler C."/>
            <person name="Boyen C."/>
            <person name="Brownlee C."/>
            <person name="Carrano C.J."/>
            <person name="Charrier B."/>
            <person name="Cho G.Y."/>
            <person name="Coelho S.M."/>
            <person name="Collen J."/>
            <person name="Corre E."/>
            <person name="Da Silva C."/>
            <person name="Delage L."/>
            <person name="Delaroque N."/>
            <person name="Dittami S.M."/>
            <person name="Doulbeau S."/>
            <person name="Elias M."/>
            <person name="Farnham G."/>
            <person name="Gachon C.M."/>
            <person name="Gschloessl B."/>
            <person name="Heesch S."/>
            <person name="Jabbari K."/>
            <person name="Jubin C."/>
            <person name="Kawai H."/>
            <person name="Kimura K."/>
            <person name="Kloareg B."/>
            <person name="Kupper F.C."/>
            <person name="Lang D."/>
            <person name="Le Bail A."/>
            <person name="Leblanc C."/>
            <person name="Lerouge P."/>
            <person name="Lohr M."/>
            <person name="Lopez P.J."/>
            <person name="Martens C."/>
            <person name="Maumus F."/>
            <person name="Michel G."/>
            <person name="Miranda-Saavedra D."/>
            <person name="Morales J."/>
            <person name="Moreau H."/>
            <person name="Motomura T."/>
            <person name="Nagasato C."/>
            <person name="Napoli C.A."/>
            <person name="Nelson D.R."/>
            <person name="Nyvall-Collen P."/>
            <person name="Peters A.F."/>
            <person name="Pommier C."/>
            <person name="Potin P."/>
            <person name="Poulain J."/>
            <person name="Quesneville H."/>
            <person name="Read B."/>
            <person name="Rensing S.A."/>
            <person name="Ritter A."/>
            <person name="Rousvoal S."/>
            <person name="Samanta M."/>
            <person name="Samson G."/>
            <person name="Schroeder D.C."/>
            <person name="Segurens B."/>
            <person name="Strittmatter M."/>
            <person name="Tonon T."/>
            <person name="Tregear J.W."/>
            <person name="Valentin K."/>
            <person name="von Dassow P."/>
            <person name="Yamagishi T."/>
            <person name="Van de Peer Y."/>
            <person name="Wincker P."/>
        </authorList>
    </citation>
    <scope>NUCLEOTIDE SEQUENCE [LARGE SCALE GENOMIC DNA]</scope>
    <source>
        <strain evidence="2">Ec32 / CCAP1310/4</strain>
    </source>
</reference>
<proteinExistence type="predicted"/>
<protein>
    <submittedName>
        <fullName evidence="1">Uncharacterized protein</fullName>
    </submittedName>
</protein>
<organism evidence="1 2">
    <name type="scientific">Ectocarpus siliculosus</name>
    <name type="common">Brown alga</name>
    <name type="synonym">Conferva siliculosa</name>
    <dbReference type="NCBI Taxonomy" id="2880"/>
    <lineage>
        <taxon>Eukaryota</taxon>
        <taxon>Sar</taxon>
        <taxon>Stramenopiles</taxon>
        <taxon>Ochrophyta</taxon>
        <taxon>PX clade</taxon>
        <taxon>Phaeophyceae</taxon>
        <taxon>Ectocarpales</taxon>
        <taxon>Ectocarpaceae</taxon>
        <taxon>Ectocarpus</taxon>
    </lineage>
</organism>
<name>D8LHD3_ECTSI</name>